<dbReference type="RefSeq" id="WP_236343642.1">
    <property type="nucleotide sequence ID" value="NZ_CAKMMF010000018.1"/>
</dbReference>
<reference evidence="2" key="1">
    <citation type="submission" date="2022-01" db="EMBL/GenBank/DDBJ databases">
        <authorList>
            <person name="Criscuolo A."/>
        </authorList>
    </citation>
    <scope>NUCLEOTIDE SEQUENCE</scope>
    <source>
        <strain evidence="2">CIP111893</strain>
    </source>
</reference>
<dbReference type="Gene3D" id="3.30.9.10">
    <property type="entry name" value="D-Amino Acid Oxidase, subunit A, domain 2"/>
    <property type="match status" value="1"/>
</dbReference>
<dbReference type="InterPro" id="IPR006076">
    <property type="entry name" value="FAD-dep_OxRdtase"/>
</dbReference>
<dbReference type="PRINTS" id="PR00420">
    <property type="entry name" value="RNGMNOXGNASE"/>
</dbReference>
<evidence type="ECO:0000313" key="2">
    <source>
        <dbReference type="EMBL" id="CAH1210871.1"/>
    </source>
</evidence>
<accession>A0ABM9CDK4</accession>
<dbReference type="EMBL" id="CAKMMF010000018">
    <property type="protein sequence ID" value="CAH1210871.1"/>
    <property type="molecule type" value="Genomic_DNA"/>
</dbReference>
<protein>
    <submittedName>
        <fullName evidence="2">Gamma-glutamylputrescine oxidoreductase</fullName>
        <ecNumber evidence="2">1.4.3.-</ecNumber>
    </submittedName>
</protein>
<dbReference type="Pfam" id="PF01266">
    <property type="entry name" value="DAO"/>
    <property type="match status" value="1"/>
</dbReference>
<keyword evidence="2" id="KW-0560">Oxidoreductase</keyword>
<gene>
    <name evidence="2" type="primary">puuB</name>
    <name evidence="2" type="ORF">PAECIP111893_03309</name>
</gene>
<comment type="caution">
    <text evidence="2">The sequence shown here is derived from an EMBL/GenBank/DDBJ whole genome shotgun (WGS) entry which is preliminary data.</text>
</comment>
<sequence>MKDLHNGNLYWPTTLSNNCSYPPLQLNARYRVAIVGGGISGLLCGYVLAKSGINTVILERGEVAGGSTSANTGLLQFCNDIMLTDLIEEIGEADAVQFYKACQKAVEQFGEIVDELNIGDGFARRSSLYYASTEEEVPKLKREYETLLANGFPVEYWEPDTIERHFPFRKPGAIVTHGDAEINPLLFVHALAEASTSLGLVIYEHTDITTHDTQDFGLHRLTAATGAVIEADHVIYAIGYEPEELRGQLIKADINRTYAIVTEPQRDIAPWHEQYLIWESARPYIYMRTTGDGRVIVGGLDENNSEPLHNDQQRHARTDKLLQQLQNLFPAFTAPIAYDWTASFGESRDNLPFIGKDPAWPGVYYCLGYGGNGSVYSMIASCLLRDLIRGDDHQLAHIVKLDRTTQLNRV</sequence>
<dbReference type="SUPFAM" id="SSF51905">
    <property type="entry name" value="FAD/NAD(P)-binding domain"/>
    <property type="match status" value="1"/>
</dbReference>
<organism evidence="2 3">
    <name type="scientific">Paenibacillus plantiphilus</name>
    <dbReference type="NCBI Taxonomy" id="2905650"/>
    <lineage>
        <taxon>Bacteria</taxon>
        <taxon>Bacillati</taxon>
        <taxon>Bacillota</taxon>
        <taxon>Bacilli</taxon>
        <taxon>Bacillales</taxon>
        <taxon>Paenibacillaceae</taxon>
        <taxon>Paenibacillus</taxon>
    </lineage>
</organism>
<feature type="domain" description="FAD dependent oxidoreductase" evidence="1">
    <location>
        <begin position="31"/>
        <end position="381"/>
    </location>
</feature>
<keyword evidence="3" id="KW-1185">Reference proteome</keyword>
<dbReference type="PANTHER" id="PTHR13847:SF201">
    <property type="entry name" value="PUTATIBE OXIDOREDUCTASE"/>
    <property type="match status" value="1"/>
</dbReference>
<dbReference type="InterPro" id="IPR036188">
    <property type="entry name" value="FAD/NAD-bd_sf"/>
</dbReference>
<dbReference type="Gene3D" id="3.50.50.60">
    <property type="entry name" value="FAD/NAD(P)-binding domain"/>
    <property type="match status" value="1"/>
</dbReference>
<dbReference type="EC" id="1.4.3.-" evidence="2"/>
<dbReference type="Proteomes" id="UP000838686">
    <property type="component" value="Unassembled WGS sequence"/>
</dbReference>
<dbReference type="PANTHER" id="PTHR13847">
    <property type="entry name" value="SARCOSINE DEHYDROGENASE-RELATED"/>
    <property type="match status" value="1"/>
</dbReference>
<evidence type="ECO:0000259" key="1">
    <source>
        <dbReference type="Pfam" id="PF01266"/>
    </source>
</evidence>
<evidence type="ECO:0000313" key="3">
    <source>
        <dbReference type="Proteomes" id="UP000838686"/>
    </source>
</evidence>
<proteinExistence type="predicted"/>
<name>A0ABM9CDK4_9BACL</name>
<dbReference type="GO" id="GO:0016491">
    <property type="term" value="F:oxidoreductase activity"/>
    <property type="evidence" value="ECO:0007669"/>
    <property type="project" value="UniProtKB-KW"/>
</dbReference>